<keyword evidence="1" id="KW-1185">Reference proteome</keyword>
<dbReference type="AlphaFoldDB" id="A0A1I8B8Y0"/>
<reference evidence="2" key="1">
    <citation type="submission" date="2016-11" db="UniProtKB">
        <authorList>
            <consortium name="WormBaseParasite"/>
        </authorList>
    </citation>
    <scope>IDENTIFICATION</scope>
</reference>
<name>A0A1I8B8Y0_MELHA</name>
<dbReference type="WBParaSite" id="MhA1_Contig1643.frz3.gene11">
    <property type="protein sequence ID" value="MhA1_Contig1643.frz3.gene11"/>
    <property type="gene ID" value="MhA1_Contig1643.frz3.gene11"/>
</dbReference>
<evidence type="ECO:0000313" key="1">
    <source>
        <dbReference type="Proteomes" id="UP000095281"/>
    </source>
</evidence>
<organism evidence="1 2">
    <name type="scientific">Meloidogyne hapla</name>
    <name type="common">Root-knot nematode worm</name>
    <dbReference type="NCBI Taxonomy" id="6305"/>
    <lineage>
        <taxon>Eukaryota</taxon>
        <taxon>Metazoa</taxon>
        <taxon>Ecdysozoa</taxon>
        <taxon>Nematoda</taxon>
        <taxon>Chromadorea</taxon>
        <taxon>Rhabditida</taxon>
        <taxon>Tylenchina</taxon>
        <taxon>Tylenchomorpha</taxon>
        <taxon>Tylenchoidea</taxon>
        <taxon>Meloidogynidae</taxon>
        <taxon>Meloidogyninae</taxon>
        <taxon>Meloidogyne</taxon>
    </lineage>
</organism>
<dbReference type="Proteomes" id="UP000095281">
    <property type="component" value="Unplaced"/>
</dbReference>
<accession>A0A1I8B8Y0</accession>
<evidence type="ECO:0000313" key="2">
    <source>
        <dbReference type="WBParaSite" id="MhA1_Contig1643.frz3.gene11"/>
    </source>
</evidence>
<proteinExistence type="predicted"/>
<sequence length="50" mass="6166">MNWQLKNPDELTTQEISDYKKSIQRQQNLLEKIKRRIDEEIDFSLHDTFE</sequence>
<protein>
    <submittedName>
        <fullName evidence="2">Transposase</fullName>
    </submittedName>
</protein>